<dbReference type="STRING" id="241145.SAMN05660776_2194"/>
<evidence type="ECO:0000256" key="6">
    <source>
        <dbReference type="ARBA" id="ARBA00023136"/>
    </source>
</evidence>
<gene>
    <name evidence="12" type="ORF">SAMN05660776_2194</name>
</gene>
<name>A0A1T5CTC7_9FLAO</name>
<evidence type="ECO:0000256" key="1">
    <source>
        <dbReference type="ARBA" id="ARBA00004571"/>
    </source>
</evidence>
<dbReference type="InterPro" id="IPR008969">
    <property type="entry name" value="CarboxyPept-like_regulatory"/>
</dbReference>
<dbReference type="FunFam" id="2.170.130.10:FF:000008">
    <property type="entry name" value="SusC/RagA family TonB-linked outer membrane protein"/>
    <property type="match status" value="1"/>
</dbReference>
<dbReference type="NCBIfam" id="TIGR04057">
    <property type="entry name" value="SusC_RagA_signa"/>
    <property type="match status" value="1"/>
</dbReference>
<evidence type="ECO:0000256" key="9">
    <source>
        <dbReference type="RuleBase" id="RU003357"/>
    </source>
</evidence>
<dbReference type="SUPFAM" id="SSF56935">
    <property type="entry name" value="Porins"/>
    <property type="match status" value="1"/>
</dbReference>
<dbReference type="AlphaFoldDB" id="A0A1T5CTC7"/>
<dbReference type="NCBIfam" id="TIGR04056">
    <property type="entry name" value="OMP_RagA_SusC"/>
    <property type="match status" value="1"/>
</dbReference>
<dbReference type="Proteomes" id="UP000190230">
    <property type="component" value="Unassembled WGS sequence"/>
</dbReference>
<evidence type="ECO:0000256" key="8">
    <source>
        <dbReference type="PROSITE-ProRule" id="PRU01360"/>
    </source>
</evidence>
<evidence type="ECO:0000313" key="12">
    <source>
        <dbReference type="EMBL" id="SKB62440.1"/>
    </source>
</evidence>
<dbReference type="InterPro" id="IPR023997">
    <property type="entry name" value="TonB-dep_OMP_SusC/RagA_CS"/>
</dbReference>
<proteinExistence type="inferred from homology"/>
<organism evidence="12 13">
    <name type="scientific">Salegentibacter holothuriorum</name>
    <dbReference type="NCBI Taxonomy" id="241145"/>
    <lineage>
        <taxon>Bacteria</taxon>
        <taxon>Pseudomonadati</taxon>
        <taxon>Bacteroidota</taxon>
        <taxon>Flavobacteriia</taxon>
        <taxon>Flavobacteriales</taxon>
        <taxon>Flavobacteriaceae</taxon>
        <taxon>Salegentibacter</taxon>
    </lineage>
</organism>
<dbReference type="Gene3D" id="2.170.130.10">
    <property type="entry name" value="TonB-dependent receptor, plug domain"/>
    <property type="match status" value="1"/>
</dbReference>
<feature type="domain" description="TonB-dependent receptor-like beta-barrel" evidence="10">
    <location>
        <begin position="554"/>
        <end position="933"/>
    </location>
</feature>
<keyword evidence="3 8" id="KW-1134">Transmembrane beta strand</keyword>
<sequence>MKKSPHGLSKQFALFKFNLKMKLTLLCFLVSLFGLHANNSYSQKTVTLKLDDVEMSQLLDLIENQTEYHFVYKIKDVDLSRKIQITVNKERVPAVLEKIFKGTSTKYEIYGKQIFLTNNPTTKSSSTSSKSVQETITVSGTITETKTGMPIPAANILEKGTSNGVMSDFDGNFSIEVAEDAVLQVSYVGYATKEINVNGRNEIDIVLETDAAALDEVVVVGYGTQRKQDLTGAVSVVKVDEMVQQPNAQVTNQLQGRVSGVSITGGGQPGEAPQVKIRGANTFGNNTPLYVIDGIPTDNIGNINPNDIESMQVLKDAASASIYGSRAANGVIIITTKKGKGKLSVNYDAYYGTQMVQKGNPWDILSSQEMADLTFRAIRNTNPGAAIDHPQYGDGAQPVLPNYIAPVGANTVDESLYNVDPYYTDPAQLNDFYRIVEANKRGTNWFQEIFNSAPITSHNLSVSNGSEKGSFLFSLNYFDQKGTLDNTYLKRYTMRVNSVFNITDNIRVGENLSFAIRENPQIGALSEGSAIGMAFRQQPIIPVRDIRGNYAGSFGQGLGNAFNPVAMLDRLRNDRGVSNKLFGNIFAEIDFLESLTFKTTFGGQYFSNSFNSFAFPAYENAENNSVNSYTEGAETNFNWTWTNTLTYKNTFADIHNLTVILGTEAYQNKGREVGGSTQSYFSFDPDYVTLDTGSGTQTNYSFKYADALSSVFGRVDYNFDDRYLFGATIRRDGSSRFLNEQYGWFPAASAGWNVSNESFFESSWINDLKVRAGYGVMGNQINVDPANSFTTFGGNNQTSFYAISGSNSSTSEGFQQSRIGNPDAKWEKNINANFGIDATLFNNTVQLTADYYRKDINDLLYNPNLPATVGSATVPYVNVGQMTNSGIDLDLSTYFTLAEDLQFNTSVTFTSYNNEIVKIADGLNYFDLEGRRFNGSSIIRNAEGGSVSQFFGYQVDGFWDSQEEIDQANAAARESTGNQNTTYQSDVAVGRFRYADVNGDNQITADDRTYIGDPNPDFTYGLNLELMYKNWDFSMFLYGSQGNDIWNNVKWFTDFYSSFNGAKSSTALYDSWTPDNMNASAPIQQTVGSFSLADVPNSYFVEDGSYLRAKQIQLGYTLPNSVLDAINISKLRFYVQMANAFTITGYSGIDPEISGDSVNFGIDEGAYPNQRQLIFGLNASL</sequence>
<dbReference type="InterPro" id="IPR037066">
    <property type="entry name" value="Plug_dom_sf"/>
</dbReference>
<evidence type="ECO:0000259" key="11">
    <source>
        <dbReference type="Pfam" id="PF07715"/>
    </source>
</evidence>
<evidence type="ECO:0000256" key="2">
    <source>
        <dbReference type="ARBA" id="ARBA00022448"/>
    </source>
</evidence>
<reference evidence="13" key="1">
    <citation type="submission" date="2017-02" db="EMBL/GenBank/DDBJ databases">
        <authorList>
            <person name="Varghese N."/>
            <person name="Submissions S."/>
        </authorList>
    </citation>
    <scope>NUCLEOTIDE SEQUENCE [LARGE SCALE GENOMIC DNA]</scope>
    <source>
        <strain evidence="13">DSM 23405</strain>
    </source>
</reference>
<dbReference type="Pfam" id="PF07715">
    <property type="entry name" value="Plug"/>
    <property type="match status" value="1"/>
</dbReference>
<keyword evidence="13" id="KW-1185">Reference proteome</keyword>
<accession>A0A1T5CTC7</accession>
<evidence type="ECO:0000256" key="4">
    <source>
        <dbReference type="ARBA" id="ARBA00022692"/>
    </source>
</evidence>
<comment type="similarity">
    <text evidence="8 9">Belongs to the TonB-dependent receptor family.</text>
</comment>
<dbReference type="InterPro" id="IPR012910">
    <property type="entry name" value="Plug_dom"/>
</dbReference>
<keyword evidence="6 8" id="KW-0472">Membrane</keyword>
<dbReference type="EMBL" id="FUYY01000003">
    <property type="protein sequence ID" value="SKB62440.1"/>
    <property type="molecule type" value="Genomic_DNA"/>
</dbReference>
<evidence type="ECO:0000313" key="13">
    <source>
        <dbReference type="Proteomes" id="UP000190230"/>
    </source>
</evidence>
<evidence type="ECO:0000256" key="3">
    <source>
        <dbReference type="ARBA" id="ARBA00022452"/>
    </source>
</evidence>
<dbReference type="Gene3D" id="2.60.40.1120">
    <property type="entry name" value="Carboxypeptidase-like, regulatory domain"/>
    <property type="match status" value="1"/>
</dbReference>
<feature type="domain" description="TonB-dependent receptor plug" evidence="11">
    <location>
        <begin position="227"/>
        <end position="331"/>
    </location>
</feature>
<evidence type="ECO:0000256" key="7">
    <source>
        <dbReference type="ARBA" id="ARBA00023237"/>
    </source>
</evidence>
<dbReference type="InterPro" id="IPR036942">
    <property type="entry name" value="Beta-barrel_TonB_sf"/>
</dbReference>
<keyword evidence="5 9" id="KW-0798">TonB box</keyword>
<dbReference type="InterPro" id="IPR039426">
    <property type="entry name" value="TonB-dep_rcpt-like"/>
</dbReference>
<dbReference type="SUPFAM" id="SSF49464">
    <property type="entry name" value="Carboxypeptidase regulatory domain-like"/>
    <property type="match status" value="1"/>
</dbReference>
<dbReference type="Gene3D" id="2.40.170.20">
    <property type="entry name" value="TonB-dependent receptor, beta-barrel domain"/>
    <property type="match status" value="1"/>
</dbReference>
<dbReference type="GO" id="GO:0009279">
    <property type="term" value="C:cell outer membrane"/>
    <property type="evidence" value="ECO:0007669"/>
    <property type="project" value="UniProtKB-SubCell"/>
</dbReference>
<keyword evidence="4 8" id="KW-0812">Transmembrane</keyword>
<comment type="subcellular location">
    <subcellularLocation>
        <location evidence="1 8">Cell outer membrane</location>
        <topology evidence="1 8">Multi-pass membrane protein</topology>
    </subcellularLocation>
</comment>
<evidence type="ECO:0000256" key="5">
    <source>
        <dbReference type="ARBA" id="ARBA00023077"/>
    </source>
</evidence>
<dbReference type="InterPro" id="IPR000531">
    <property type="entry name" value="Beta-barrel_TonB"/>
</dbReference>
<dbReference type="InterPro" id="IPR023996">
    <property type="entry name" value="TonB-dep_OMP_SusC/RagA"/>
</dbReference>
<dbReference type="Pfam" id="PF00593">
    <property type="entry name" value="TonB_dep_Rec_b-barrel"/>
    <property type="match status" value="1"/>
</dbReference>
<protein>
    <submittedName>
        <fullName evidence="12">TonB-linked outer membrane protein, SusC/RagA family</fullName>
    </submittedName>
</protein>
<keyword evidence="2 8" id="KW-0813">Transport</keyword>
<dbReference type="Pfam" id="PF13715">
    <property type="entry name" value="CarbopepD_reg_2"/>
    <property type="match status" value="1"/>
</dbReference>
<dbReference type="PROSITE" id="PS52016">
    <property type="entry name" value="TONB_DEPENDENT_REC_3"/>
    <property type="match status" value="1"/>
</dbReference>
<keyword evidence="7 8" id="KW-0998">Cell outer membrane</keyword>
<evidence type="ECO:0000259" key="10">
    <source>
        <dbReference type="Pfam" id="PF00593"/>
    </source>
</evidence>